<feature type="compositionally biased region" description="Low complexity" evidence="1">
    <location>
        <begin position="39"/>
        <end position="49"/>
    </location>
</feature>
<dbReference type="EMBL" id="QGNW01001071">
    <property type="protein sequence ID" value="RVW56793.1"/>
    <property type="molecule type" value="Genomic_DNA"/>
</dbReference>
<feature type="compositionally biased region" description="Low complexity" evidence="1">
    <location>
        <begin position="1"/>
        <end position="12"/>
    </location>
</feature>
<gene>
    <name evidence="2" type="ORF">CK203_082753</name>
</gene>
<dbReference type="AlphaFoldDB" id="A0A438F9Z9"/>
<feature type="compositionally biased region" description="Basic and acidic residues" evidence="1">
    <location>
        <begin position="234"/>
        <end position="256"/>
    </location>
</feature>
<reference evidence="2 3" key="1">
    <citation type="journal article" date="2018" name="PLoS Genet.">
        <title>Population sequencing reveals clonal diversity and ancestral inbreeding in the grapevine cultivar Chardonnay.</title>
        <authorList>
            <person name="Roach M.J."/>
            <person name="Johnson D.L."/>
            <person name="Bohlmann J."/>
            <person name="van Vuuren H.J."/>
            <person name="Jones S.J."/>
            <person name="Pretorius I.S."/>
            <person name="Schmidt S.A."/>
            <person name="Borneman A.R."/>
        </authorList>
    </citation>
    <scope>NUCLEOTIDE SEQUENCE [LARGE SCALE GENOMIC DNA]</scope>
    <source>
        <strain evidence="3">cv. Chardonnay</strain>
        <tissue evidence="2">Leaf</tissue>
    </source>
</reference>
<evidence type="ECO:0000256" key="1">
    <source>
        <dbReference type="SAM" id="MobiDB-lite"/>
    </source>
</evidence>
<name>A0A438F9Z9_VITVI</name>
<comment type="caution">
    <text evidence="2">The sequence shown here is derived from an EMBL/GenBank/DDBJ whole genome shotgun (WGS) entry which is preliminary data.</text>
</comment>
<feature type="compositionally biased region" description="Basic and acidic residues" evidence="1">
    <location>
        <begin position="13"/>
        <end position="31"/>
    </location>
</feature>
<protein>
    <submittedName>
        <fullName evidence="2">Uncharacterized protein</fullName>
    </submittedName>
</protein>
<feature type="compositionally biased region" description="Basic residues" evidence="1">
    <location>
        <begin position="218"/>
        <end position="233"/>
    </location>
</feature>
<feature type="compositionally biased region" description="Polar residues" evidence="1">
    <location>
        <begin position="294"/>
        <end position="304"/>
    </location>
</feature>
<feature type="compositionally biased region" description="Pro residues" evidence="1">
    <location>
        <begin position="262"/>
        <end position="275"/>
    </location>
</feature>
<proteinExistence type="predicted"/>
<evidence type="ECO:0000313" key="3">
    <source>
        <dbReference type="Proteomes" id="UP000288805"/>
    </source>
</evidence>
<evidence type="ECO:0000313" key="2">
    <source>
        <dbReference type="EMBL" id="RVW56793.1"/>
    </source>
</evidence>
<accession>A0A438F9Z9</accession>
<feature type="region of interest" description="Disordered" evidence="1">
    <location>
        <begin position="1"/>
        <end position="83"/>
    </location>
</feature>
<dbReference type="Proteomes" id="UP000288805">
    <property type="component" value="Unassembled WGS sequence"/>
</dbReference>
<sequence>MAAKKTASSARASEVHEKATDKLDAKEFLERRKNHQSSRRNNSTRGSGSLADVVQGVSSIHPDSTRLHSSQHRPGADGMQHHKHHVRTLALPSIGDGAARFDKGRGDGTRGGPGCMGGVFGAPGEAFLSKLSLVIPGRFALRLLSGLRGHLVDWVEKASFACLSKLFEIDAKERQCKTLLTARNLMAVVREPQDYVINILPRKMPPSAPRGSREEKNRTHHPGGSRTKTRRRLSSKENSSKKEEAGEEAWEGREGAHSSQEVPPPPPPPPPPPRPITHEADVIIEEPVNAAPHSISSGPDTSRG</sequence>
<organism evidence="2 3">
    <name type="scientific">Vitis vinifera</name>
    <name type="common">Grape</name>
    <dbReference type="NCBI Taxonomy" id="29760"/>
    <lineage>
        <taxon>Eukaryota</taxon>
        <taxon>Viridiplantae</taxon>
        <taxon>Streptophyta</taxon>
        <taxon>Embryophyta</taxon>
        <taxon>Tracheophyta</taxon>
        <taxon>Spermatophyta</taxon>
        <taxon>Magnoliopsida</taxon>
        <taxon>eudicotyledons</taxon>
        <taxon>Gunneridae</taxon>
        <taxon>Pentapetalae</taxon>
        <taxon>rosids</taxon>
        <taxon>Vitales</taxon>
        <taxon>Vitaceae</taxon>
        <taxon>Viteae</taxon>
        <taxon>Vitis</taxon>
    </lineage>
</organism>
<feature type="region of interest" description="Disordered" evidence="1">
    <location>
        <begin position="200"/>
        <end position="304"/>
    </location>
</feature>